<evidence type="ECO:0000259" key="4">
    <source>
        <dbReference type="Pfam" id="PF06722"/>
    </source>
</evidence>
<dbReference type="InterPro" id="IPR050426">
    <property type="entry name" value="Glycosyltransferase_28"/>
</dbReference>
<dbReference type="InterPro" id="IPR002213">
    <property type="entry name" value="UDP_glucos_trans"/>
</dbReference>
<evidence type="ECO:0000256" key="1">
    <source>
        <dbReference type="ARBA" id="ARBA00006962"/>
    </source>
</evidence>
<dbReference type="RefSeq" id="WP_209645614.1">
    <property type="nucleotide sequence ID" value="NZ_JAGINW010000001.1"/>
</dbReference>
<sequence>MRVLFVSVPAVGHFFPLATLAWAFRSAGHDVLFASYDDAARIAMTGLPWVDAAPGVKMYHEALQVAGEAHPAELARVKRTMGADRAAFAVLFAHVNDVVADGMVAAARTWRPDLVVYEYMSPAGLVVAGALGIPAVQVGIGFTPTGPLREVMLPHLADAFARHGASQPLAPLEVVHTVPPSMTNGEHGGMPVRPVPLNGGGQLPEWLTTPPERPRVAVTLGTISAAMTGVDRIRGVVEAASRVNAEFVLAMDDAETAALGELPPNVRAAGWVPWDALVATCAAAIHHGGSGTTMTALHTGIPQLLLPDGSDRHINSAAVGERGAAFTASAADVTPELLNRLLEDDKLRAAAVEVADELTRLPAPAELAAELAGGICPPGA</sequence>
<dbReference type="Proteomes" id="UP001519332">
    <property type="component" value="Unassembled WGS sequence"/>
</dbReference>
<dbReference type="InterPro" id="IPR010610">
    <property type="entry name" value="EryCIII-like_C"/>
</dbReference>
<keyword evidence="3" id="KW-0808">Transferase</keyword>
<dbReference type="SUPFAM" id="SSF53756">
    <property type="entry name" value="UDP-Glycosyltransferase/glycogen phosphorylase"/>
    <property type="match status" value="1"/>
</dbReference>
<dbReference type="EMBL" id="JAGINW010000001">
    <property type="protein sequence ID" value="MBP2328669.1"/>
    <property type="molecule type" value="Genomic_DNA"/>
</dbReference>
<name>A0ABS4TWB0_9PSEU</name>
<accession>A0ABS4TWB0</accession>
<reference evidence="6 7" key="1">
    <citation type="submission" date="2021-03" db="EMBL/GenBank/DDBJ databases">
        <title>Sequencing the genomes of 1000 actinobacteria strains.</title>
        <authorList>
            <person name="Klenk H.-P."/>
        </authorList>
    </citation>
    <scope>NUCLEOTIDE SEQUENCE [LARGE SCALE GENOMIC DNA]</scope>
    <source>
        <strain evidence="6 7">DSM 46670</strain>
    </source>
</reference>
<dbReference type="Gene3D" id="3.40.50.2000">
    <property type="entry name" value="Glycogen Phosphorylase B"/>
    <property type="match status" value="2"/>
</dbReference>
<dbReference type="PANTHER" id="PTHR48050">
    <property type="entry name" value="STEROL 3-BETA-GLUCOSYLTRANSFERASE"/>
    <property type="match status" value="1"/>
</dbReference>
<dbReference type="CDD" id="cd03784">
    <property type="entry name" value="GT1_Gtf-like"/>
    <property type="match status" value="1"/>
</dbReference>
<feature type="domain" description="Erythromycin biosynthesis protein CIII-like N-terminal" evidence="5">
    <location>
        <begin position="22"/>
        <end position="221"/>
    </location>
</feature>
<evidence type="ECO:0000256" key="2">
    <source>
        <dbReference type="ARBA" id="ARBA00022676"/>
    </source>
</evidence>
<evidence type="ECO:0000259" key="5">
    <source>
        <dbReference type="Pfam" id="PF21036"/>
    </source>
</evidence>
<dbReference type="InterPro" id="IPR048284">
    <property type="entry name" value="EryCIII-like_N"/>
</dbReference>
<keyword evidence="2" id="KW-0328">Glycosyltransferase</keyword>
<gene>
    <name evidence="6" type="ORF">JOF56_009054</name>
</gene>
<evidence type="ECO:0000256" key="3">
    <source>
        <dbReference type="ARBA" id="ARBA00022679"/>
    </source>
</evidence>
<dbReference type="PANTHER" id="PTHR48050:SF13">
    <property type="entry name" value="STEROL 3-BETA-GLUCOSYLTRANSFERASE UGT80A2"/>
    <property type="match status" value="1"/>
</dbReference>
<dbReference type="Pfam" id="PF21036">
    <property type="entry name" value="EryCIII-like_N"/>
    <property type="match status" value="1"/>
</dbReference>
<comment type="caution">
    <text evidence="6">The sequence shown here is derived from an EMBL/GenBank/DDBJ whole genome shotgun (WGS) entry which is preliminary data.</text>
</comment>
<comment type="similarity">
    <text evidence="1">Belongs to the glycosyltransferase 28 family.</text>
</comment>
<evidence type="ECO:0000313" key="6">
    <source>
        <dbReference type="EMBL" id="MBP2328669.1"/>
    </source>
</evidence>
<protein>
    <submittedName>
        <fullName evidence="6">UDP:flavonoid glycosyltransferase YjiC (YdhE family)</fullName>
    </submittedName>
</protein>
<dbReference type="Pfam" id="PF06722">
    <property type="entry name" value="EryCIII-like_C"/>
    <property type="match status" value="1"/>
</dbReference>
<evidence type="ECO:0000313" key="7">
    <source>
        <dbReference type="Proteomes" id="UP001519332"/>
    </source>
</evidence>
<feature type="domain" description="Erythromycin biosynthesis protein CIII-like C-terminal" evidence="4">
    <location>
        <begin position="236"/>
        <end position="371"/>
    </location>
</feature>
<keyword evidence="7" id="KW-1185">Reference proteome</keyword>
<organism evidence="6 7">
    <name type="scientific">Kibdelosporangium banguiense</name>
    <dbReference type="NCBI Taxonomy" id="1365924"/>
    <lineage>
        <taxon>Bacteria</taxon>
        <taxon>Bacillati</taxon>
        <taxon>Actinomycetota</taxon>
        <taxon>Actinomycetes</taxon>
        <taxon>Pseudonocardiales</taxon>
        <taxon>Pseudonocardiaceae</taxon>
        <taxon>Kibdelosporangium</taxon>
    </lineage>
</organism>
<proteinExistence type="inferred from homology"/>